<organism evidence="6 7">
    <name type="scientific">Pneumocystis wakefieldiae</name>
    <dbReference type="NCBI Taxonomy" id="38082"/>
    <lineage>
        <taxon>Eukaryota</taxon>
        <taxon>Fungi</taxon>
        <taxon>Dikarya</taxon>
        <taxon>Ascomycota</taxon>
        <taxon>Taphrinomycotina</taxon>
        <taxon>Pneumocystomycetes</taxon>
        <taxon>Pneumocystaceae</taxon>
        <taxon>Pneumocystis</taxon>
    </lineage>
</organism>
<keyword evidence="3" id="KW-0779">Telomere</keyword>
<dbReference type="Pfam" id="PF10451">
    <property type="entry name" value="Stn1"/>
    <property type="match status" value="1"/>
</dbReference>
<feature type="domain" description="CST complex subunit Stn1 N-terminal" evidence="5">
    <location>
        <begin position="9"/>
        <end position="171"/>
    </location>
</feature>
<protein>
    <recommendedName>
        <fullName evidence="5">CST complex subunit Stn1 N-terminal domain-containing protein</fullName>
    </recommendedName>
</protein>
<sequence>MFCQGNSEFYPPILFQYSPVYHTWVKLFVKDVYTLKVVQGFEDSPALFWLNHPIRWVHLFGVVVGLEKREKGDFVSLDDSSGRIIELILEEQHHRHLIPSFPEESGLLDIGMRIKVRGTLTRLHGSRRISVIKLDVIHDPNIEIMGWEERIRLKQEVLSKVWIIDSNLKTATIKAYLKRYNRSITQGISKCSDYSFKILQSDEHTMQNLKRTDTEIEFAANCLATKIRLEMGELENSKIWSQSTEVCRLLMNCISELVNQGLILCVDGDQGVYASIGEWNLSRTIRKCCRESLHKWRLTKHSSGNEKAIITSRDVWQKVRRIGDEWKAVDKRLITSIMTEVMPTLSGWRLVGKGRWVSMLTIFLYTQLIIHYTFVFLTRITAFFTLS</sequence>
<dbReference type="GO" id="GO:0000781">
    <property type="term" value="C:chromosome, telomeric region"/>
    <property type="evidence" value="ECO:0007669"/>
    <property type="project" value="UniProtKB-SubCell"/>
</dbReference>
<evidence type="ECO:0000256" key="4">
    <source>
        <dbReference type="SAM" id="Phobius"/>
    </source>
</evidence>
<keyword evidence="2" id="KW-0158">Chromosome</keyword>
<keyword evidence="4" id="KW-1133">Transmembrane helix</keyword>
<dbReference type="AlphaFoldDB" id="A0A899FYY6"/>
<keyword evidence="4" id="KW-0472">Membrane</keyword>
<name>A0A899FYY6_9ASCO</name>
<dbReference type="InterPro" id="IPR012340">
    <property type="entry name" value="NA-bd_OB-fold"/>
</dbReference>
<accession>A0A899FYY6</accession>
<keyword evidence="7" id="KW-1185">Reference proteome</keyword>
<gene>
    <name evidence="6" type="ORF">MERGE_000061</name>
</gene>
<evidence type="ECO:0000256" key="3">
    <source>
        <dbReference type="ARBA" id="ARBA00022895"/>
    </source>
</evidence>
<dbReference type="SUPFAM" id="SSF50249">
    <property type="entry name" value="Nucleic acid-binding proteins"/>
    <property type="match status" value="1"/>
</dbReference>
<comment type="subcellular location">
    <subcellularLocation>
        <location evidence="1">Chromosome</location>
        <location evidence="1">Telomere</location>
    </subcellularLocation>
</comment>
<evidence type="ECO:0000259" key="5">
    <source>
        <dbReference type="Pfam" id="PF10451"/>
    </source>
</evidence>
<reference evidence="6" key="1">
    <citation type="submission" date="2020-06" db="EMBL/GenBank/DDBJ databases">
        <title>Genomes of multiple members of Pneumocystis genus reveal paths to human pathogen Pneumocystis jirovecii.</title>
        <authorList>
            <person name="Cisse O.H."/>
            <person name="Ma L."/>
            <person name="Dekker J."/>
            <person name="Khil P."/>
            <person name="Jo J."/>
            <person name="Brenchley J."/>
            <person name="Blair R."/>
            <person name="Pahar B."/>
            <person name="Chabe M."/>
            <person name="Van Rompay K.A."/>
            <person name="Keesler R."/>
            <person name="Sukura A."/>
            <person name="Hirsch V."/>
            <person name="Kutty G."/>
            <person name="Liu Y."/>
            <person name="Peng L."/>
            <person name="Chen J."/>
            <person name="Song J."/>
            <person name="Weissenbacher-Lang C."/>
            <person name="Xu J."/>
            <person name="Upham N.S."/>
            <person name="Stajich J.E."/>
            <person name="Cuomo C.A."/>
            <person name="Cushion M.T."/>
            <person name="Kovacs J.A."/>
        </authorList>
    </citation>
    <scope>NUCLEOTIDE SEQUENCE</scope>
    <source>
        <strain evidence="6">2A</strain>
    </source>
</reference>
<dbReference type="EMBL" id="CP054539">
    <property type="protein sequence ID" value="QSL65783.1"/>
    <property type="molecule type" value="Genomic_DNA"/>
</dbReference>
<dbReference type="Gene3D" id="2.40.50.140">
    <property type="entry name" value="Nucleic acid-binding proteins"/>
    <property type="match status" value="1"/>
</dbReference>
<feature type="transmembrane region" description="Helical" evidence="4">
    <location>
        <begin position="356"/>
        <end position="377"/>
    </location>
</feature>
<evidence type="ECO:0000313" key="6">
    <source>
        <dbReference type="EMBL" id="QSL65783.1"/>
    </source>
</evidence>
<dbReference type="OrthoDB" id="77828at2759"/>
<proteinExistence type="predicted"/>
<evidence type="ECO:0000256" key="1">
    <source>
        <dbReference type="ARBA" id="ARBA00004574"/>
    </source>
</evidence>
<dbReference type="CDD" id="cd03524">
    <property type="entry name" value="RPA2_OBF_family"/>
    <property type="match status" value="1"/>
</dbReference>
<evidence type="ECO:0000256" key="2">
    <source>
        <dbReference type="ARBA" id="ARBA00022454"/>
    </source>
</evidence>
<evidence type="ECO:0000313" key="7">
    <source>
        <dbReference type="Proteomes" id="UP000663699"/>
    </source>
</evidence>
<dbReference type="InterPro" id="IPR018856">
    <property type="entry name" value="Stn1_N"/>
</dbReference>
<keyword evidence="4" id="KW-0812">Transmembrane</keyword>
<dbReference type="Proteomes" id="UP000663699">
    <property type="component" value="Chromosome 8"/>
</dbReference>